<sequence length="132" mass="14556">MPTSILSILNRDSLPGVKTITKIVDKKKAAIWLKKGKVADDVFTKMKLNKISGEKLFQDQKFLGWVKYVDDFNAKNPDKATSMIPTLTKNFGDDVVASEDARSCGEGRGYKQTRNKSSDLADQVLAKSGNVS</sequence>
<protein>
    <submittedName>
        <fullName evidence="2">Unnamed protein product</fullName>
    </submittedName>
</protein>
<proteinExistence type="predicted"/>
<evidence type="ECO:0000313" key="2">
    <source>
        <dbReference type="EMBL" id="GMF52818.1"/>
    </source>
</evidence>
<dbReference type="Proteomes" id="UP001165121">
    <property type="component" value="Unassembled WGS sequence"/>
</dbReference>
<accession>A0A9W6Y588</accession>
<dbReference type="EMBL" id="BSXT01003150">
    <property type="protein sequence ID" value="GMF52818.1"/>
    <property type="molecule type" value="Genomic_DNA"/>
</dbReference>
<evidence type="ECO:0000313" key="3">
    <source>
        <dbReference type="Proteomes" id="UP001165121"/>
    </source>
</evidence>
<dbReference type="AlphaFoldDB" id="A0A9W6Y588"/>
<gene>
    <name evidence="2" type="ORF">Pfra01_002170300</name>
</gene>
<dbReference type="OrthoDB" id="127705at2759"/>
<evidence type="ECO:0000256" key="1">
    <source>
        <dbReference type="SAM" id="MobiDB-lite"/>
    </source>
</evidence>
<keyword evidence="3" id="KW-1185">Reference proteome</keyword>
<feature type="region of interest" description="Disordered" evidence="1">
    <location>
        <begin position="103"/>
        <end position="132"/>
    </location>
</feature>
<name>A0A9W6Y588_9STRA</name>
<organism evidence="2 3">
    <name type="scientific">Phytophthora fragariaefolia</name>
    <dbReference type="NCBI Taxonomy" id="1490495"/>
    <lineage>
        <taxon>Eukaryota</taxon>
        <taxon>Sar</taxon>
        <taxon>Stramenopiles</taxon>
        <taxon>Oomycota</taxon>
        <taxon>Peronosporomycetes</taxon>
        <taxon>Peronosporales</taxon>
        <taxon>Peronosporaceae</taxon>
        <taxon>Phytophthora</taxon>
    </lineage>
</organism>
<comment type="caution">
    <text evidence="2">The sequence shown here is derived from an EMBL/GenBank/DDBJ whole genome shotgun (WGS) entry which is preliminary data.</text>
</comment>
<reference evidence="2" key="1">
    <citation type="submission" date="2023-04" db="EMBL/GenBank/DDBJ databases">
        <title>Phytophthora fragariaefolia NBRC 109709.</title>
        <authorList>
            <person name="Ichikawa N."/>
            <person name="Sato H."/>
            <person name="Tonouchi N."/>
        </authorList>
    </citation>
    <scope>NUCLEOTIDE SEQUENCE</scope>
    <source>
        <strain evidence="2">NBRC 109709</strain>
    </source>
</reference>